<dbReference type="Proteomes" id="UP000669239">
    <property type="component" value="Unassembled WGS sequence"/>
</dbReference>
<dbReference type="Pfam" id="PF12675">
    <property type="entry name" value="DUF3795"/>
    <property type="match status" value="1"/>
</dbReference>
<keyword evidence="3" id="KW-1185">Reference proteome</keyword>
<evidence type="ECO:0000313" key="4">
    <source>
        <dbReference type="Proteomes" id="UP001299608"/>
    </source>
</evidence>
<dbReference type="EMBL" id="JAAITT010000001">
    <property type="protein sequence ID" value="NSJ47283.1"/>
    <property type="molecule type" value="Genomic_DNA"/>
</dbReference>
<reference evidence="2" key="2">
    <citation type="submission" date="2020-02" db="EMBL/GenBank/DDBJ databases">
        <authorList>
            <person name="Littmann E."/>
            <person name="Sorbara M."/>
        </authorList>
    </citation>
    <scope>NUCLEOTIDE SEQUENCE</scope>
    <source>
        <strain evidence="2">MSK.1.17</strain>
    </source>
</reference>
<name>A0AAW5BJJ9_9FIRM</name>
<dbReference type="RefSeq" id="WP_165641061.1">
    <property type="nucleotide sequence ID" value="NZ_JAAITT010000001.1"/>
</dbReference>
<sequence length="137" mass="16091">MKMPEESIRPDMFAPCGMNCMVCYRHCYHKKPCAGCLEGDRGKPEHCRACKIKDCIKEKGLSYCFQCPEYPCTQIKNLERSYNRRYQASLMENSRHVQDHGLESFMEEQKKRYTCKRCKGIISLHDRVCSECQEKMG</sequence>
<comment type="caution">
    <text evidence="1">The sequence shown here is derived from an EMBL/GenBank/DDBJ whole genome shotgun (WGS) entry which is preliminary data.</text>
</comment>
<protein>
    <submittedName>
        <fullName evidence="1">DUF3795 domain-containing protein</fullName>
    </submittedName>
</protein>
<dbReference type="InterPro" id="IPR024227">
    <property type="entry name" value="DUF3795"/>
</dbReference>
<gene>
    <name evidence="2" type="ORF">G5B36_00955</name>
    <name evidence="1" type="ORF">L0N08_01905</name>
</gene>
<accession>A0AAW5BJJ9</accession>
<evidence type="ECO:0000313" key="3">
    <source>
        <dbReference type="Proteomes" id="UP000669239"/>
    </source>
</evidence>
<proteinExistence type="predicted"/>
<evidence type="ECO:0000313" key="1">
    <source>
        <dbReference type="EMBL" id="MCG4744163.1"/>
    </source>
</evidence>
<dbReference type="AlphaFoldDB" id="A0AAW5BJJ9"/>
<dbReference type="Proteomes" id="UP001299608">
    <property type="component" value="Unassembled WGS sequence"/>
</dbReference>
<dbReference type="EMBL" id="JAKNGE010000002">
    <property type="protein sequence ID" value="MCG4744163.1"/>
    <property type="molecule type" value="Genomic_DNA"/>
</dbReference>
<evidence type="ECO:0000313" key="2">
    <source>
        <dbReference type="EMBL" id="NSJ47283.1"/>
    </source>
</evidence>
<reference evidence="1" key="3">
    <citation type="submission" date="2022-01" db="EMBL/GenBank/DDBJ databases">
        <title>Collection of gut derived symbiotic bacterial strains cultured from healthy donors.</title>
        <authorList>
            <person name="Lin H."/>
            <person name="Kohout C."/>
            <person name="Waligurski E."/>
            <person name="Pamer E.G."/>
        </authorList>
    </citation>
    <scope>NUCLEOTIDE SEQUENCE</scope>
    <source>
        <strain evidence="1">DFI.6.55</strain>
    </source>
</reference>
<organism evidence="1 4">
    <name type="scientific">Enterocloster aldenensis</name>
    <dbReference type="NCBI Taxonomy" id="358742"/>
    <lineage>
        <taxon>Bacteria</taxon>
        <taxon>Bacillati</taxon>
        <taxon>Bacillota</taxon>
        <taxon>Clostridia</taxon>
        <taxon>Lachnospirales</taxon>
        <taxon>Lachnospiraceae</taxon>
        <taxon>Enterocloster</taxon>
    </lineage>
</organism>
<reference evidence="2 3" key="1">
    <citation type="journal article" date="2020" name="Cell Host Microbe">
        <title>Functional and Genomic Variation between Human-Derived Isolates of Lachnospiraceae Reveals Inter- and Intra-Species Diversity.</title>
        <authorList>
            <person name="Sorbara M.T."/>
            <person name="Littmann E.R."/>
            <person name="Fontana E."/>
            <person name="Moody T.U."/>
            <person name="Kohout C.E."/>
            <person name="Gjonbalaj M."/>
            <person name="Eaton V."/>
            <person name="Seok R."/>
            <person name="Leiner I.M."/>
            <person name="Pamer E.G."/>
        </authorList>
    </citation>
    <scope>NUCLEOTIDE SEQUENCE [LARGE SCALE GENOMIC DNA]</scope>
    <source>
        <strain evidence="2 3">MSK.1.17</strain>
    </source>
</reference>